<evidence type="ECO:0000313" key="2">
    <source>
        <dbReference type="Proteomes" id="UP000052268"/>
    </source>
</evidence>
<dbReference type="EMBL" id="JACU01000010">
    <property type="protein sequence ID" value="KMS51877.1"/>
    <property type="molecule type" value="Genomic_DNA"/>
</dbReference>
<sequence>MLLVPAASASAYDGASIAVTGRVPTVCQVSISAPPAHAIQTGANDLGMMRELCNSLAGYKITLNHPAGLVDAWVDVGGVRVPLSPTQTHTVIVDNRTPAYRERQLRLVLNQAPAVDMDFSLEAEPKGAVF</sequence>
<accession>A0A0J7XJI1</accession>
<organism evidence="1 2">
    <name type="scientific">Novosphingobium barchaimii LL02</name>
    <dbReference type="NCBI Taxonomy" id="1114963"/>
    <lineage>
        <taxon>Bacteria</taxon>
        <taxon>Pseudomonadati</taxon>
        <taxon>Pseudomonadota</taxon>
        <taxon>Alphaproteobacteria</taxon>
        <taxon>Sphingomonadales</taxon>
        <taxon>Sphingomonadaceae</taxon>
        <taxon>Novosphingobium</taxon>
    </lineage>
</organism>
<dbReference type="AlphaFoldDB" id="A0A0J7XJI1"/>
<evidence type="ECO:0000313" key="1">
    <source>
        <dbReference type="EMBL" id="KMS51877.1"/>
    </source>
</evidence>
<comment type="caution">
    <text evidence="1">The sequence shown here is derived from an EMBL/GenBank/DDBJ whole genome shotgun (WGS) entry which is preliminary data.</text>
</comment>
<proteinExistence type="predicted"/>
<gene>
    <name evidence="1" type="ORF">V474_02210</name>
</gene>
<name>A0A0J7XJI1_9SPHN</name>
<reference evidence="1 2" key="1">
    <citation type="journal article" date="2015" name="G3 (Bethesda)">
        <title>Insights into Ongoing Evolution of the Hexachlorocyclohexane Catabolic Pathway from Comparative Genomics of Ten Sphingomonadaceae Strains.</title>
        <authorList>
            <person name="Pearce S.L."/>
            <person name="Oakeshott J.G."/>
            <person name="Pandey G."/>
        </authorList>
    </citation>
    <scope>NUCLEOTIDE SEQUENCE [LARGE SCALE GENOMIC DNA]</scope>
    <source>
        <strain evidence="1 2">LL02</strain>
    </source>
</reference>
<protein>
    <submittedName>
        <fullName evidence="1">Uncharacterized protein</fullName>
    </submittedName>
</protein>
<keyword evidence="2" id="KW-1185">Reference proteome</keyword>
<dbReference type="Proteomes" id="UP000052268">
    <property type="component" value="Unassembled WGS sequence"/>
</dbReference>
<dbReference type="PATRIC" id="fig|1114963.3.peg.4059"/>